<reference evidence="1 2" key="1">
    <citation type="journal article" date="2013" name="Nat. Commun.">
        <title>The evolution and pathogenic mechanisms of the rice sheath blight pathogen.</title>
        <authorList>
            <person name="Zheng A."/>
            <person name="Lin R."/>
            <person name="Xu L."/>
            <person name="Qin P."/>
            <person name="Tang C."/>
            <person name="Ai P."/>
            <person name="Zhang D."/>
            <person name="Liu Y."/>
            <person name="Sun Z."/>
            <person name="Feng H."/>
            <person name="Wang Y."/>
            <person name="Chen Y."/>
            <person name="Liang X."/>
            <person name="Fu R."/>
            <person name="Li Q."/>
            <person name="Zhang J."/>
            <person name="Yu X."/>
            <person name="Xie Z."/>
            <person name="Ding L."/>
            <person name="Guan P."/>
            <person name="Tang J."/>
            <person name="Liang Y."/>
            <person name="Wang S."/>
            <person name="Deng Q."/>
            <person name="Li S."/>
            <person name="Zhu J."/>
            <person name="Wang L."/>
            <person name="Liu H."/>
            <person name="Li P."/>
        </authorList>
    </citation>
    <scope>NUCLEOTIDE SEQUENCE [LARGE SCALE GENOMIC DNA]</scope>
    <source>
        <strain evidence="2">AG-1 IA</strain>
    </source>
</reference>
<evidence type="ECO:0000313" key="2">
    <source>
        <dbReference type="Proteomes" id="UP000011668"/>
    </source>
</evidence>
<evidence type="ECO:0000313" key="1">
    <source>
        <dbReference type="EMBL" id="ELU40243.1"/>
    </source>
</evidence>
<dbReference type="Proteomes" id="UP000011668">
    <property type="component" value="Unassembled WGS sequence"/>
</dbReference>
<keyword evidence="2" id="KW-1185">Reference proteome</keyword>
<proteinExistence type="predicted"/>
<sequence length="34" mass="4022">MSIHRYTERGALIKQLIILFLYSSASRQLQQRSI</sequence>
<organism evidence="1 2">
    <name type="scientific">Thanatephorus cucumeris (strain AG1-IA)</name>
    <name type="common">Rice sheath blight fungus</name>
    <name type="synonym">Rhizoctonia solani</name>
    <dbReference type="NCBI Taxonomy" id="983506"/>
    <lineage>
        <taxon>Eukaryota</taxon>
        <taxon>Fungi</taxon>
        <taxon>Dikarya</taxon>
        <taxon>Basidiomycota</taxon>
        <taxon>Agaricomycotina</taxon>
        <taxon>Agaricomycetes</taxon>
        <taxon>Cantharellales</taxon>
        <taxon>Ceratobasidiaceae</taxon>
        <taxon>Rhizoctonia</taxon>
        <taxon>Rhizoctonia solani AG-1</taxon>
    </lineage>
</organism>
<gene>
    <name evidence="1" type="ORF">AG1IA_05727</name>
</gene>
<dbReference type="AlphaFoldDB" id="L8WU01"/>
<dbReference type="EMBL" id="AFRT01001478">
    <property type="protein sequence ID" value="ELU40243.1"/>
    <property type="molecule type" value="Genomic_DNA"/>
</dbReference>
<protein>
    <submittedName>
        <fullName evidence="1">Uncharacterized protein</fullName>
    </submittedName>
</protein>
<accession>L8WU01</accession>
<name>L8WU01_THACA</name>
<comment type="caution">
    <text evidence="1">The sequence shown here is derived from an EMBL/GenBank/DDBJ whole genome shotgun (WGS) entry which is preliminary data.</text>
</comment>
<dbReference type="HOGENOM" id="CLU_3377382_0_0_1"/>